<protein>
    <submittedName>
        <fullName evidence="4">Uncharacterized protein</fullName>
    </submittedName>
</protein>
<keyword evidence="2" id="KW-0479">Metal-binding</keyword>
<dbReference type="AlphaFoldDB" id="A0A1X6NVT1"/>
<dbReference type="PANTHER" id="PTHR12857">
    <property type="entry name" value="CXXC MOTIF CONTAINING ZINC BINDING PROTEIN"/>
    <property type="match status" value="1"/>
</dbReference>
<evidence type="ECO:0000256" key="1">
    <source>
        <dbReference type="ARBA" id="ARBA00007818"/>
    </source>
</evidence>
<dbReference type="SUPFAM" id="SSF141678">
    <property type="entry name" value="MAL13P1.257-like"/>
    <property type="match status" value="1"/>
</dbReference>
<evidence type="ECO:0000256" key="2">
    <source>
        <dbReference type="ARBA" id="ARBA00022723"/>
    </source>
</evidence>
<organism evidence="4 5">
    <name type="scientific">Porphyra umbilicalis</name>
    <name type="common">Purple laver</name>
    <name type="synonym">Red alga</name>
    <dbReference type="NCBI Taxonomy" id="2786"/>
    <lineage>
        <taxon>Eukaryota</taxon>
        <taxon>Rhodophyta</taxon>
        <taxon>Bangiophyceae</taxon>
        <taxon>Bangiales</taxon>
        <taxon>Bangiaceae</taxon>
        <taxon>Porphyra</taxon>
    </lineage>
</organism>
<dbReference type="PANTHER" id="PTHR12857:SF0">
    <property type="entry name" value="CXXC MOTIF CONTAINING ZINC BINDING PROTEIN"/>
    <property type="match status" value="1"/>
</dbReference>
<evidence type="ECO:0000313" key="5">
    <source>
        <dbReference type="Proteomes" id="UP000218209"/>
    </source>
</evidence>
<keyword evidence="3" id="KW-0862">Zinc</keyword>
<keyword evidence="5" id="KW-1185">Reference proteome</keyword>
<gene>
    <name evidence="4" type="ORF">BU14_0410s0005</name>
</gene>
<accession>A0A1X6NVT1</accession>
<dbReference type="Proteomes" id="UP000218209">
    <property type="component" value="Unassembled WGS sequence"/>
</dbReference>
<sequence>MPKLALELRAELTNVRSLTAPANYPWHLTIKCTSCGETTAKPIVISADDVVEGVRGGDVTARLKCKLCARVNDVVLLPGEHVYGADDGDGGAGGGDEEADGVDGAAAEGGVGAAPRRPGWARFVLLDCRGVQPVAWVVADDVPMEVVAGGGAVVDDGCVIEGGEWVPSPQRRWPALAVCACRWQRPAPRPRVPA</sequence>
<dbReference type="InterPro" id="IPR008584">
    <property type="entry name" value="CXXC_Zn-binding_euk"/>
</dbReference>
<dbReference type="OrthoDB" id="10248838at2759"/>
<dbReference type="GO" id="GO:0008270">
    <property type="term" value="F:zinc ion binding"/>
    <property type="evidence" value="ECO:0007669"/>
    <property type="project" value="TreeGrafter"/>
</dbReference>
<reference evidence="4 5" key="1">
    <citation type="submission" date="2017-03" db="EMBL/GenBank/DDBJ databases">
        <title>WGS assembly of Porphyra umbilicalis.</title>
        <authorList>
            <person name="Brawley S.H."/>
            <person name="Blouin N.A."/>
            <person name="Ficko-Blean E."/>
            <person name="Wheeler G.L."/>
            <person name="Lohr M."/>
            <person name="Goodson H.V."/>
            <person name="Jenkins J.W."/>
            <person name="Blaby-Haas C.E."/>
            <person name="Helliwell K.E."/>
            <person name="Chan C."/>
            <person name="Marriage T."/>
            <person name="Bhattacharya D."/>
            <person name="Klein A.S."/>
            <person name="Badis Y."/>
            <person name="Brodie J."/>
            <person name="Cao Y."/>
            <person name="Collen J."/>
            <person name="Dittami S.M."/>
            <person name="Gachon C.M."/>
            <person name="Green B.R."/>
            <person name="Karpowicz S."/>
            <person name="Kim J.W."/>
            <person name="Kudahl U."/>
            <person name="Lin S."/>
            <person name="Michel G."/>
            <person name="Mittag M."/>
            <person name="Olson B.J."/>
            <person name="Pangilinan J."/>
            <person name="Peng Y."/>
            <person name="Qiu H."/>
            <person name="Shu S."/>
            <person name="Singer J.T."/>
            <person name="Smith A.G."/>
            <person name="Sprecher B.N."/>
            <person name="Wagner V."/>
            <person name="Wang W."/>
            <person name="Wang Z.-Y."/>
            <person name="Yan J."/>
            <person name="Yarish C."/>
            <person name="Zoeuner-Riek S."/>
            <person name="Zhuang Y."/>
            <person name="Zou Y."/>
            <person name="Lindquist E.A."/>
            <person name="Grimwood J."/>
            <person name="Barry K."/>
            <person name="Rokhsar D.S."/>
            <person name="Schmutz J."/>
            <person name="Stiller J.W."/>
            <person name="Grossman A.R."/>
            <person name="Prochnik S.E."/>
        </authorList>
    </citation>
    <scope>NUCLEOTIDE SEQUENCE [LARGE SCALE GENOMIC DNA]</scope>
    <source>
        <strain evidence="4">4086291</strain>
    </source>
</reference>
<evidence type="ECO:0000313" key="4">
    <source>
        <dbReference type="EMBL" id="OSX72721.1"/>
    </source>
</evidence>
<dbReference type="EMBL" id="KV919042">
    <property type="protein sequence ID" value="OSX72721.1"/>
    <property type="molecule type" value="Genomic_DNA"/>
</dbReference>
<proteinExistence type="inferred from homology"/>
<name>A0A1X6NVT1_PORUM</name>
<evidence type="ECO:0000256" key="3">
    <source>
        <dbReference type="ARBA" id="ARBA00022833"/>
    </source>
</evidence>
<dbReference type="Pfam" id="PF05907">
    <property type="entry name" value="CXXC_Zn-b_euk"/>
    <property type="match status" value="1"/>
</dbReference>
<comment type="similarity">
    <text evidence="1">Belongs to the UPF0587 family.</text>
</comment>